<proteinExistence type="predicted"/>
<name>A0A8S2YD50_9BILA</name>
<dbReference type="PROSITE" id="PS00028">
    <property type="entry name" value="ZINC_FINGER_C2H2_1"/>
    <property type="match status" value="1"/>
</dbReference>
<sequence>PQAGKSACDRYAAVIKGNVRRYLNEKHNVTNAAEFVEACHSYNGVKGVQAFECDLLQSEKESTVTFTKITSVNNFGFEKNGIRVHRAWKVGGGKLIPWKDLKCPNILDELVFRTTNTTSHTWVYGAKSETKKESAKAMSSVTTADITEVREDVSPNKLYECPEEGCTAAFARNGNLINHIANGKHQRRPERHLMRDYAMQTYHSKLEDIGNVL</sequence>
<dbReference type="OrthoDB" id="10066001at2759"/>
<dbReference type="PANTHER" id="PTHR33845">
    <property type="entry name" value="C2H2-TYPE DOMAIN-CONTAINING PROTEIN"/>
    <property type="match status" value="1"/>
</dbReference>
<organism evidence="3 4">
    <name type="scientific">Didymodactylos carnosus</name>
    <dbReference type="NCBI Taxonomy" id="1234261"/>
    <lineage>
        <taxon>Eukaryota</taxon>
        <taxon>Metazoa</taxon>
        <taxon>Spiralia</taxon>
        <taxon>Gnathifera</taxon>
        <taxon>Rotifera</taxon>
        <taxon>Eurotatoria</taxon>
        <taxon>Bdelloidea</taxon>
        <taxon>Philodinida</taxon>
        <taxon>Philodinidae</taxon>
        <taxon>Didymodactylos</taxon>
    </lineage>
</organism>
<evidence type="ECO:0000259" key="2">
    <source>
        <dbReference type="PROSITE" id="PS50157"/>
    </source>
</evidence>
<evidence type="ECO:0000313" key="3">
    <source>
        <dbReference type="EMBL" id="CAF4547408.1"/>
    </source>
</evidence>
<dbReference type="PANTHER" id="PTHR33845:SF1">
    <property type="entry name" value="C2H2-TYPE DOMAIN-CONTAINING PROTEIN"/>
    <property type="match status" value="1"/>
</dbReference>
<dbReference type="Proteomes" id="UP000681722">
    <property type="component" value="Unassembled WGS sequence"/>
</dbReference>
<protein>
    <recommendedName>
        <fullName evidence="2">C2H2-type domain-containing protein</fullName>
    </recommendedName>
</protein>
<keyword evidence="1" id="KW-0479">Metal-binding</keyword>
<feature type="domain" description="C2H2-type" evidence="2">
    <location>
        <begin position="159"/>
        <end position="190"/>
    </location>
</feature>
<dbReference type="GO" id="GO:0008270">
    <property type="term" value="F:zinc ion binding"/>
    <property type="evidence" value="ECO:0007669"/>
    <property type="project" value="UniProtKB-KW"/>
</dbReference>
<comment type="caution">
    <text evidence="3">The sequence shown here is derived from an EMBL/GenBank/DDBJ whole genome shotgun (WGS) entry which is preliminary data.</text>
</comment>
<dbReference type="EMBL" id="CAJOBC010115023">
    <property type="protein sequence ID" value="CAF4547408.1"/>
    <property type="molecule type" value="Genomic_DNA"/>
</dbReference>
<dbReference type="PROSITE" id="PS50157">
    <property type="entry name" value="ZINC_FINGER_C2H2_2"/>
    <property type="match status" value="1"/>
</dbReference>
<dbReference type="AlphaFoldDB" id="A0A8S2YD50"/>
<evidence type="ECO:0000256" key="1">
    <source>
        <dbReference type="PROSITE-ProRule" id="PRU00042"/>
    </source>
</evidence>
<feature type="non-terminal residue" evidence="3">
    <location>
        <position position="1"/>
    </location>
</feature>
<dbReference type="InterPro" id="IPR013087">
    <property type="entry name" value="Znf_C2H2_type"/>
</dbReference>
<dbReference type="Gene3D" id="3.30.160.60">
    <property type="entry name" value="Classic Zinc Finger"/>
    <property type="match status" value="1"/>
</dbReference>
<reference evidence="3" key="1">
    <citation type="submission" date="2021-02" db="EMBL/GenBank/DDBJ databases">
        <authorList>
            <person name="Nowell W R."/>
        </authorList>
    </citation>
    <scope>NUCLEOTIDE SEQUENCE</scope>
</reference>
<keyword evidence="1" id="KW-0863">Zinc-finger</keyword>
<keyword evidence="1" id="KW-0862">Zinc</keyword>
<gene>
    <name evidence="3" type="ORF">SRO942_LOCUS46847</name>
</gene>
<accession>A0A8S2YD50</accession>
<evidence type="ECO:0000313" key="4">
    <source>
        <dbReference type="Proteomes" id="UP000681722"/>
    </source>
</evidence>